<dbReference type="InterPro" id="IPR001590">
    <property type="entry name" value="Peptidase_M12B"/>
</dbReference>
<dbReference type="CDD" id="cd04273">
    <property type="entry name" value="ZnMc_ADAMTS_like"/>
    <property type="match status" value="1"/>
</dbReference>
<feature type="disulfide bond" evidence="13">
    <location>
        <begin position="343"/>
        <end position="355"/>
    </location>
</feature>
<dbReference type="Gene3D" id="3.40.1620.60">
    <property type="match status" value="1"/>
</dbReference>
<proteinExistence type="predicted"/>
<feature type="binding site" evidence="12 14">
    <location>
        <position position="166"/>
    </location>
    <ligand>
        <name>Zn(2+)</name>
        <dbReference type="ChEBI" id="CHEBI:29105"/>
        <note>catalytic</note>
    </ligand>
</feature>
<feature type="active site" evidence="11 14">
    <location>
        <position position="167"/>
    </location>
</feature>
<evidence type="ECO:0000256" key="7">
    <source>
        <dbReference type="ARBA" id="ARBA00022833"/>
    </source>
</evidence>
<dbReference type="PROSITE" id="PS50215">
    <property type="entry name" value="ADAM_MEPRO"/>
    <property type="match status" value="1"/>
</dbReference>
<feature type="disulfide bond" evidence="13">
    <location>
        <begin position="183"/>
        <end position="209"/>
    </location>
</feature>
<evidence type="ECO:0000256" key="10">
    <source>
        <dbReference type="ARBA" id="ARBA00023180"/>
    </source>
</evidence>
<feature type="binding site" evidence="12 14">
    <location>
        <position position="170"/>
    </location>
    <ligand>
        <name>Zn(2+)</name>
        <dbReference type="ChEBI" id="CHEBI:29105"/>
        <note>catalytic</note>
    </ligand>
</feature>
<evidence type="ECO:0000256" key="3">
    <source>
        <dbReference type="ARBA" id="ARBA00022530"/>
    </source>
</evidence>
<dbReference type="InterPro" id="IPR024079">
    <property type="entry name" value="MetalloPept_cat_dom_sf"/>
</dbReference>
<feature type="disulfide bond" evidence="13">
    <location>
        <begin position="328"/>
        <end position="365"/>
    </location>
</feature>
<dbReference type="GO" id="GO:0004222">
    <property type="term" value="F:metalloendopeptidase activity"/>
    <property type="evidence" value="ECO:0007669"/>
    <property type="project" value="InterPro"/>
</dbReference>
<feature type="binding site" evidence="12">
    <location>
        <position position="23"/>
    </location>
    <ligand>
        <name>Ca(2+)</name>
        <dbReference type="ChEBI" id="CHEBI:29108"/>
        <label>2</label>
    </ligand>
</feature>
<dbReference type="PRINTS" id="PR01705">
    <property type="entry name" value="TSP1REPEAT"/>
</dbReference>
<feature type="binding site" evidence="12">
    <location>
        <position position="107"/>
    </location>
    <ligand>
        <name>Ca(2+)</name>
        <dbReference type="ChEBI" id="CHEBI:29108"/>
        <label>2</label>
    </ligand>
</feature>
<reference evidence="16" key="2">
    <citation type="submission" date="2025-09" db="UniProtKB">
        <authorList>
            <consortium name="Ensembl"/>
        </authorList>
    </citation>
    <scope>IDENTIFICATION</scope>
</reference>
<dbReference type="GO" id="GO:0046872">
    <property type="term" value="F:metal ion binding"/>
    <property type="evidence" value="ECO:0007669"/>
    <property type="project" value="UniProtKB-KW"/>
</dbReference>
<keyword evidence="12" id="KW-0106">Calcium</keyword>
<keyword evidence="7 12" id="KW-0862">Zinc</keyword>
<keyword evidence="17" id="KW-1185">Reference proteome</keyword>
<dbReference type="Pfam" id="PF00090">
    <property type="entry name" value="TSP_1"/>
    <property type="match status" value="1"/>
</dbReference>
<accession>A0A8B9N074</accession>
<comment type="caution">
    <text evidence="14">Lacks conserved residue(s) required for the propagation of feature annotation.</text>
</comment>
<feature type="disulfide bond" evidence="13">
    <location>
        <begin position="294"/>
        <end position="305"/>
    </location>
</feature>
<feature type="disulfide bond" evidence="13">
    <location>
        <begin position="125"/>
        <end position="132"/>
    </location>
</feature>
<keyword evidence="9 13" id="KW-1015">Disulfide bond</keyword>
<dbReference type="AlphaFoldDB" id="A0A8B9N074"/>
<feature type="disulfide bond" evidence="13">
    <location>
        <begin position="263"/>
        <end position="281"/>
    </location>
</feature>
<dbReference type="GO" id="GO:0006508">
    <property type="term" value="P:proteolysis"/>
    <property type="evidence" value="ECO:0007669"/>
    <property type="project" value="UniProtKB-KW"/>
</dbReference>
<dbReference type="PRINTS" id="PR01857">
    <property type="entry name" value="ADAMTSFAMILY"/>
</dbReference>
<comment type="cofactor">
    <cofactor evidence="12">
        <name>Zn(2+)</name>
        <dbReference type="ChEBI" id="CHEBI:29105"/>
    </cofactor>
    <text evidence="12">Binds 1 zinc ion per subunit.</text>
</comment>
<evidence type="ECO:0000256" key="9">
    <source>
        <dbReference type="ARBA" id="ARBA00023157"/>
    </source>
</evidence>
<dbReference type="FunFam" id="3.40.1620.60:FF:000004">
    <property type="entry name" value="A disintegrin and metalloproteinase with thrombospondin motifs 12"/>
    <property type="match status" value="1"/>
</dbReference>
<dbReference type="GO" id="GO:0030198">
    <property type="term" value="P:extracellular matrix organization"/>
    <property type="evidence" value="ECO:0007669"/>
    <property type="project" value="InterPro"/>
</dbReference>
<dbReference type="FunFam" id="3.40.390.10:FF:000001">
    <property type="entry name" value="A disintegrin and metalloproteinase with thrombospondin motifs 1"/>
    <property type="match status" value="1"/>
</dbReference>
<feature type="binding site" evidence="12">
    <location>
        <position position="107"/>
    </location>
    <ligand>
        <name>Ca(2+)</name>
        <dbReference type="ChEBI" id="CHEBI:29108"/>
        <label>1</label>
    </ligand>
</feature>
<feature type="binding site" evidence="12">
    <location>
        <position position="228"/>
    </location>
    <ligand>
        <name>Ca(2+)</name>
        <dbReference type="ChEBI" id="CHEBI:29108"/>
        <label>1</label>
    </ligand>
</feature>
<dbReference type="GO" id="GO:0031012">
    <property type="term" value="C:extracellular matrix"/>
    <property type="evidence" value="ECO:0007669"/>
    <property type="project" value="TreeGrafter"/>
</dbReference>
<sequence length="585" mass="66464">WEQSHVAVRKVSRRSVSKERWVETLVVADSKMVEYHGSDHVESYILTIMNMVTGLFHDPSIGNAIHIVLVRLILFEEEEQGLKIVHHADKTLASFCKWQKSVNPKSDINPTHHDVAVLLTRKDICAGMNRPCETLGLSHLSGMCQPHRSCNINEDSGLPLAFTIAHELGHSFGIQHDGKENDCEPIGKRPYIMSRQLQYDPTPLTWSQCSKEYITRFLDRGWGFCLDDIPQKKVLKSPIIAPGVIYDVHHQCQLQYGSNATFCEDVDNLCQTLWCSVKGSCRSKLDAAADGTRCGENKWCFSGECITVGKTPEAIHGGWGVWSSWSHCTRTCGAGVQSAERPCDNPEPQFGGDYCTGERKRYRMCNISPCRKGLPTFRQMQCSEFDTVPYQNEFYHWVPVYNTANPCELHCRPIDGHFSEKMLDAVTDGTPCFEGRHSRDICINGMCKVLGMFACFFLYNFKKLQENGMYLQLQFISLNWGFVSCTPLKPDRFFAFNIFGSKSRTWCLVETTLAPCTELGIVCPKSWNHTKMQLEGTSRSYLFHPFTESCSSFDIFHIFFLKTSSDGNSTFLIGHWHTLSEDFLF</sequence>
<dbReference type="Ensembl" id="ENSANIT00000016016.1">
    <property type="protein sequence ID" value="ENSANIP00000015478.1"/>
    <property type="gene ID" value="ENSANIG00000010533.1"/>
</dbReference>
<evidence type="ECO:0000256" key="1">
    <source>
        <dbReference type="ARBA" id="ARBA00004498"/>
    </source>
</evidence>
<evidence type="ECO:0000256" key="4">
    <source>
        <dbReference type="ARBA" id="ARBA00022670"/>
    </source>
</evidence>
<dbReference type="Pfam" id="PF01421">
    <property type="entry name" value="Reprolysin"/>
    <property type="match status" value="1"/>
</dbReference>
<dbReference type="InterPro" id="IPR036383">
    <property type="entry name" value="TSP1_rpt_sf"/>
</dbReference>
<protein>
    <recommendedName>
        <fullName evidence="15">Peptidase M12B domain-containing protein</fullName>
    </recommendedName>
</protein>
<feature type="disulfide bond" evidence="13">
    <location>
        <begin position="252"/>
        <end position="275"/>
    </location>
</feature>
<dbReference type="SMART" id="SM00209">
    <property type="entry name" value="TSP1"/>
    <property type="match status" value="1"/>
</dbReference>
<comment type="subcellular location">
    <subcellularLocation>
        <location evidence="1">Secreted</location>
        <location evidence="1">Extracellular space</location>
        <location evidence="1">Extracellular matrix</location>
    </subcellularLocation>
</comment>
<name>A0A8B9N074_9AVES</name>
<dbReference type="PANTHER" id="PTHR13723">
    <property type="entry name" value="ADAMTS A DISINTEGRIN AND METALLOPROTEASE WITH THROMBOSPONDIN MOTIFS PROTEASE"/>
    <property type="match status" value="1"/>
</dbReference>
<dbReference type="Gene3D" id="3.40.390.10">
    <property type="entry name" value="Collagenase (Catalytic Domain)"/>
    <property type="match status" value="1"/>
</dbReference>
<feature type="domain" description="Peptidase M12B" evidence="15">
    <location>
        <begin position="20"/>
        <end position="230"/>
    </location>
</feature>
<feature type="binding site" evidence="12 14">
    <location>
        <position position="176"/>
    </location>
    <ligand>
        <name>Zn(2+)</name>
        <dbReference type="ChEBI" id="CHEBI:29105"/>
        <note>catalytic</note>
    </ligand>
</feature>
<dbReference type="InterPro" id="IPR041645">
    <property type="entry name" value="ADAMTS_CR_2"/>
</dbReference>
<organism evidence="16 17">
    <name type="scientific">Accipiter nisus</name>
    <name type="common">Eurasian sparrowhawk</name>
    <dbReference type="NCBI Taxonomy" id="211598"/>
    <lineage>
        <taxon>Eukaryota</taxon>
        <taxon>Metazoa</taxon>
        <taxon>Chordata</taxon>
        <taxon>Craniata</taxon>
        <taxon>Vertebrata</taxon>
        <taxon>Euteleostomi</taxon>
        <taxon>Archelosauria</taxon>
        <taxon>Archosauria</taxon>
        <taxon>Dinosauria</taxon>
        <taxon>Saurischia</taxon>
        <taxon>Theropoda</taxon>
        <taxon>Coelurosauria</taxon>
        <taxon>Aves</taxon>
        <taxon>Neognathae</taxon>
        <taxon>Neoaves</taxon>
        <taxon>Telluraves</taxon>
        <taxon>Accipitrimorphae</taxon>
        <taxon>Accipitriformes</taxon>
        <taxon>Accipitridae</taxon>
        <taxon>Accipitrinae</taxon>
        <taxon>Accipiter</taxon>
    </lineage>
</organism>
<keyword evidence="3" id="KW-0272">Extracellular matrix</keyword>
<evidence type="ECO:0000256" key="13">
    <source>
        <dbReference type="PIRSR" id="PIRSR613273-3"/>
    </source>
</evidence>
<feature type="disulfide bond" evidence="13">
    <location>
        <begin position="96"/>
        <end position="150"/>
    </location>
</feature>
<keyword evidence="8" id="KW-0482">Metalloprotease</keyword>
<feature type="binding site" evidence="12">
    <location>
        <position position="114"/>
    </location>
    <ligand>
        <name>Ca(2+)</name>
        <dbReference type="ChEBI" id="CHEBI:29108"/>
        <label>1</label>
    </ligand>
</feature>
<keyword evidence="10" id="KW-0325">Glycoprotein</keyword>
<keyword evidence="6" id="KW-0378">Hydrolase</keyword>
<feature type="disulfide bond" evidence="13">
    <location>
        <begin position="332"/>
        <end position="370"/>
    </location>
</feature>
<keyword evidence="5 12" id="KW-0479">Metal-binding</keyword>
<evidence type="ECO:0000313" key="17">
    <source>
        <dbReference type="Proteomes" id="UP000694541"/>
    </source>
</evidence>
<feature type="disulfide bond" evidence="13">
    <location>
        <begin position="144"/>
        <end position="225"/>
    </location>
</feature>
<dbReference type="InterPro" id="IPR050439">
    <property type="entry name" value="ADAMTS_ADAMTS-like"/>
</dbReference>
<evidence type="ECO:0000256" key="14">
    <source>
        <dbReference type="PROSITE-ProRule" id="PRU00276"/>
    </source>
</evidence>
<feature type="binding site" evidence="12">
    <location>
        <position position="225"/>
    </location>
    <ligand>
        <name>Ca(2+)</name>
        <dbReference type="ChEBI" id="CHEBI:29108"/>
        <label>1</label>
    </ligand>
</feature>
<dbReference type="Pfam" id="PF17771">
    <property type="entry name" value="ADAMTS_CR_2"/>
    <property type="match status" value="1"/>
</dbReference>
<evidence type="ECO:0000256" key="8">
    <source>
        <dbReference type="ARBA" id="ARBA00023049"/>
    </source>
</evidence>
<feature type="disulfide bond" evidence="13">
    <location>
        <begin position="270"/>
        <end position="300"/>
    </location>
</feature>
<dbReference type="SUPFAM" id="SSF55486">
    <property type="entry name" value="Metalloproteases ('zincins'), catalytic domain"/>
    <property type="match status" value="1"/>
</dbReference>
<dbReference type="PANTHER" id="PTHR13723:SF189">
    <property type="entry name" value="A DISINTEGRIN AND METALLOPROTEINASE WITH THROMBOSPONDIN MOTIFS 12"/>
    <property type="match status" value="1"/>
</dbReference>
<dbReference type="InterPro" id="IPR013273">
    <property type="entry name" value="ADAMTS/ADAMTS-like"/>
</dbReference>
<evidence type="ECO:0000256" key="2">
    <source>
        <dbReference type="ARBA" id="ARBA00022525"/>
    </source>
</evidence>
<evidence type="ECO:0000256" key="12">
    <source>
        <dbReference type="PIRSR" id="PIRSR613273-2"/>
    </source>
</evidence>
<keyword evidence="4" id="KW-0645">Protease</keyword>
<dbReference type="FunFam" id="2.20.100.10:FF:000006">
    <property type="entry name" value="A disintegrin and metalloproteinase with thrombospondin motifs 1"/>
    <property type="match status" value="1"/>
</dbReference>
<dbReference type="PROSITE" id="PS50092">
    <property type="entry name" value="TSP1"/>
    <property type="match status" value="1"/>
</dbReference>
<feature type="binding site" evidence="12">
    <location>
        <position position="228"/>
    </location>
    <ligand>
        <name>Ca(2+)</name>
        <dbReference type="ChEBI" id="CHEBI:29108"/>
        <label>2</label>
    </ligand>
</feature>
<keyword evidence="2" id="KW-0964">Secreted</keyword>
<evidence type="ECO:0000256" key="5">
    <source>
        <dbReference type="ARBA" id="ARBA00022723"/>
    </source>
</evidence>
<reference evidence="16" key="1">
    <citation type="submission" date="2025-08" db="UniProtKB">
        <authorList>
            <consortium name="Ensembl"/>
        </authorList>
    </citation>
    <scope>IDENTIFICATION</scope>
</reference>
<dbReference type="Gene3D" id="2.20.100.10">
    <property type="entry name" value="Thrombospondin type-1 (TSP1) repeat"/>
    <property type="match status" value="1"/>
</dbReference>
<dbReference type="Proteomes" id="UP000694541">
    <property type="component" value="Unplaced"/>
</dbReference>
<evidence type="ECO:0000259" key="15">
    <source>
        <dbReference type="PROSITE" id="PS50215"/>
    </source>
</evidence>
<evidence type="ECO:0000313" key="16">
    <source>
        <dbReference type="Ensembl" id="ENSANIP00000015478.1"/>
    </source>
</evidence>
<dbReference type="SUPFAM" id="SSF82895">
    <property type="entry name" value="TSP-1 type 1 repeat"/>
    <property type="match status" value="1"/>
</dbReference>
<dbReference type="InterPro" id="IPR000884">
    <property type="entry name" value="TSP1_rpt"/>
</dbReference>
<evidence type="ECO:0000256" key="11">
    <source>
        <dbReference type="PIRSR" id="PIRSR613273-1"/>
    </source>
</evidence>
<evidence type="ECO:0000256" key="6">
    <source>
        <dbReference type="ARBA" id="ARBA00022801"/>
    </source>
</evidence>
<feature type="binding site" evidence="12">
    <location>
        <position position="23"/>
    </location>
    <ligand>
        <name>Ca(2+)</name>
        <dbReference type="ChEBI" id="CHEBI:29108"/>
        <label>1</label>
    </ligand>
</feature>